<name>A0A8S1ER86_9PELO</name>
<evidence type="ECO:0000256" key="1">
    <source>
        <dbReference type="SAM" id="SignalP"/>
    </source>
</evidence>
<feature type="signal peptide" evidence="1">
    <location>
        <begin position="1"/>
        <end position="17"/>
    </location>
</feature>
<dbReference type="EMBL" id="CADEPM010000004">
    <property type="protein sequence ID" value="CAB3404552.1"/>
    <property type="molecule type" value="Genomic_DNA"/>
</dbReference>
<organism evidence="2 3">
    <name type="scientific">Caenorhabditis bovis</name>
    <dbReference type="NCBI Taxonomy" id="2654633"/>
    <lineage>
        <taxon>Eukaryota</taxon>
        <taxon>Metazoa</taxon>
        <taxon>Ecdysozoa</taxon>
        <taxon>Nematoda</taxon>
        <taxon>Chromadorea</taxon>
        <taxon>Rhabditida</taxon>
        <taxon>Rhabditina</taxon>
        <taxon>Rhabditomorpha</taxon>
        <taxon>Rhabditoidea</taxon>
        <taxon>Rhabditidae</taxon>
        <taxon>Peloderinae</taxon>
        <taxon>Caenorhabditis</taxon>
    </lineage>
</organism>
<dbReference type="AlphaFoldDB" id="A0A8S1ER86"/>
<comment type="caution">
    <text evidence="2">The sequence shown here is derived from an EMBL/GenBank/DDBJ whole genome shotgun (WGS) entry which is preliminary data.</text>
</comment>
<accession>A0A8S1ER86</accession>
<evidence type="ECO:0008006" key="4">
    <source>
        <dbReference type="Google" id="ProtNLM"/>
    </source>
</evidence>
<reference evidence="2 3" key="1">
    <citation type="submission" date="2020-04" db="EMBL/GenBank/DDBJ databases">
        <authorList>
            <person name="Laetsch R D."/>
            <person name="Stevens L."/>
            <person name="Kumar S."/>
            <person name="Blaxter L. M."/>
        </authorList>
    </citation>
    <scope>NUCLEOTIDE SEQUENCE [LARGE SCALE GENOMIC DNA]</scope>
</reference>
<keyword evidence="3" id="KW-1185">Reference proteome</keyword>
<evidence type="ECO:0000313" key="2">
    <source>
        <dbReference type="EMBL" id="CAB3404552.1"/>
    </source>
</evidence>
<feature type="chain" id="PRO_5035945816" description="DUF19 domain-containing protein" evidence="1">
    <location>
        <begin position="18"/>
        <end position="195"/>
    </location>
</feature>
<keyword evidence="1" id="KW-0732">Signal</keyword>
<sequence>MLKYLLLAYVLIGFVVSRSLNFNATTNNLHLNISAFQSCSAENSQQFSDCYSDWGLVMKTILISVLQESTITPKIVLQMKQQCAFSEICFKNAGCEVPFLIDQLCAGVDILSKPGFMCVLKIHSTARNEVACGGVLRLSFLQIGSGKYDDLIKENKDCMANYYKQKCGDAIKETFSNQKERETTNTEDENASNAI</sequence>
<dbReference type="Proteomes" id="UP000494206">
    <property type="component" value="Unassembled WGS sequence"/>
</dbReference>
<evidence type="ECO:0000313" key="3">
    <source>
        <dbReference type="Proteomes" id="UP000494206"/>
    </source>
</evidence>
<proteinExistence type="predicted"/>
<protein>
    <recommendedName>
        <fullName evidence="4">DUF19 domain-containing protein</fullName>
    </recommendedName>
</protein>
<gene>
    <name evidence="2" type="ORF">CBOVIS_LOCUS6868</name>
</gene>